<proteinExistence type="predicted"/>
<dbReference type="EMBL" id="MU155208">
    <property type="protein sequence ID" value="KAF9479672.1"/>
    <property type="molecule type" value="Genomic_DNA"/>
</dbReference>
<feature type="compositionally biased region" description="Low complexity" evidence="1">
    <location>
        <begin position="437"/>
        <end position="451"/>
    </location>
</feature>
<sequence>MAATNIFIDDTDPRITYTGDWFTAPAPSEDIGIYGGVWNNTLHATHSNASLSVTFRGIWVVLYTTNTTPTGLTGPRFQCFVDGVQQTIIGVADTNGPTNHWATCGNDVLSDGLHTFTVNVTASANQTAWVDFIKYAPSADVDLKGETVLVQNFSPDINFGAGWGPLPVSEANVNPWSSSTNVTGSTMHYEFIGSSLIWYGLATTFVPNVPAPCTYSIDSGTPVSFNTIGRSSRDITQNEFFVIPFQTGALSLGKHTLDVVYNGGLNDTPLILDYLIVQNGTNPAIAAAATTTTTNGGAQTTAGSTTTTTGGSGAQTQNPEGNSIPAKKHSNTGAIIGGVCGGLALINLILLFFLCYRKRQRRKTKEEASAQPHAFVTVPQSSPPSSPGLGYGGYGSTTNEMQASQSAFAAAQGVVGGMASRTTMAELKRPLLAPNRPLAHSAASSSSLSAPGPSPLRTPASSSFNAGSEKSAPLQSAGTEGEDVPPPMYTPD</sequence>
<feature type="region of interest" description="Disordered" evidence="1">
    <location>
        <begin position="366"/>
        <end position="395"/>
    </location>
</feature>
<dbReference type="Gene3D" id="2.60.120.260">
    <property type="entry name" value="Galactose-binding domain-like"/>
    <property type="match status" value="2"/>
</dbReference>
<evidence type="ECO:0000256" key="1">
    <source>
        <dbReference type="SAM" id="MobiDB-lite"/>
    </source>
</evidence>
<feature type="transmembrane region" description="Helical" evidence="2">
    <location>
        <begin position="334"/>
        <end position="356"/>
    </location>
</feature>
<keyword evidence="4" id="KW-1185">Reference proteome</keyword>
<feature type="compositionally biased region" description="Polar residues" evidence="1">
    <location>
        <begin position="459"/>
        <end position="478"/>
    </location>
</feature>
<evidence type="ECO:0000313" key="3">
    <source>
        <dbReference type="EMBL" id="KAF9479672.1"/>
    </source>
</evidence>
<reference evidence="3" key="1">
    <citation type="submission" date="2020-11" db="EMBL/GenBank/DDBJ databases">
        <authorList>
            <consortium name="DOE Joint Genome Institute"/>
            <person name="Ahrendt S."/>
            <person name="Riley R."/>
            <person name="Andreopoulos W."/>
            <person name="Labutti K."/>
            <person name="Pangilinan J."/>
            <person name="Ruiz-Duenas F.J."/>
            <person name="Barrasa J.M."/>
            <person name="Sanchez-Garcia M."/>
            <person name="Camarero S."/>
            <person name="Miyauchi S."/>
            <person name="Serrano A."/>
            <person name="Linde D."/>
            <person name="Babiker R."/>
            <person name="Drula E."/>
            <person name="Ayuso-Fernandez I."/>
            <person name="Pacheco R."/>
            <person name="Padilla G."/>
            <person name="Ferreira P."/>
            <person name="Barriuso J."/>
            <person name="Kellner H."/>
            <person name="Castanera R."/>
            <person name="Alfaro M."/>
            <person name="Ramirez L."/>
            <person name="Pisabarro A.G."/>
            <person name="Kuo A."/>
            <person name="Tritt A."/>
            <person name="Lipzen A."/>
            <person name="He G."/>
            <person name="Yan M."/>
            <person name="Ng V."/>
            <person name="Cullen D."/>
            <person name="Martin F."/>
            <person name="Rosso M.-N."/>
            <person name="Henrissat B."/>
            <person name="Hibbett D."/>
            <person name="Martinez A.T."/>
            <person name="Grigoriev I.V."/>
        </authorList>
    </citation>
    <scope>NUCLEOTIDE SEQUENCE</scope>
    <source>
        <strain evidence="3">CIRM-BRFM 674</strain>
    </source>
</reference>
<evidence type="ECO:0000313" key="4">
    <source>
        <dbReference type="Proteomes" id="UP000807469"/>
    </source>
</evidence>
<keyword evidence="2" id="KW-0472">Membrane</keyword>
<feature type="region of interest" description="Disordered" evidence="1">
    <location>
        <begin position="437"/>
        <end position="492"/>
    </location>
</feature>
<feature type="region of interest" description="Disordered" evidence="1">
    <location>
        <begin position="292"/>
        <end position="326"/>
    </location>
</feature>
<protein>
    <recommendedName>
        <fullName evidence="5">Transmembrane protein</fullName>
    </recommendedName>
</protein>
<evidence type="ECO:0008006" key="5">
    <source>
        <dbReference type="Google" id="ProtNLM"/>
    </source>
</evidence>
<feature type="compositionally biased region" description="Low complexity" evidence="1">
    <location>
        <begin position="292"/>
        <end position="318"/>
    </location>
</feature>
<keyword evidence="2" id="KW-1133">Transmembrane helix</keyword>
<dbReference type="Proteomes" id="UP000807469">
    <property type="component" value="Unassembled WGS sequence"/>
</dbReference>
<comment type="caution">
    <text evidence="3">The sequence shown here is derived from an EMBL/GenBank/DDBJ whole genome shotgun (WGS) entry which is preliminary data.</text>
</comment>
<keyword evidence="2" id="KW-0812">Transmembrane</keyword>
<name>A0A9P5Z1X1_9AGAR</name>
<gene>
    <name evidence="3" type="ORF">BDN70DRAFT_878545</name>
</gene>
<dbReference type="AlphaFoldDB" id="A0A9P5Z1X1"/>
<accession>A0A9P5Z1X1</accession>
<organism evidence="3 4">
    <name type="scientific">Pholiota conissans</name>
    <dbReference type="NCBI Taxonomy" id="109636"/>
    <lineage>
        <taxon>Eukaryota</taxon>
        <taxon>Fungi</taxon>
        <taxon>Dikarya</taxon>
        <taxon>Basidiomycota</taxon>
        <taxon>Agaricomycotina</taxon>
        <taxon>Agaricomycetes</taxon>
        <taxon>Agaricomycetidae</taxon>
        <taxon>Agaricales</taxon>
        <taxon>Agaricineae</taxon>
        <taxon>Strophariaceae</taxon>
        <taxon>Pholiota</taxon>
    </lineage>
</organism>
<dbReference type="OrthoDB" id="3052647at2759"/>
<evidence type="ECO:0000256" key="2">
    <source>
        <dbReference type="SAM" id="Phobius"/>
    </source>
</evidence>